<evidence type="ECO:0000259" key="8">
    <source>
        <dbReference type="PROSITE" id="PS50004"/>
    </source>
</evidence>
<dbReference type="EMBL" id="QUTH01004630">
    <property type="protein sequence ID" value="RHZ12905.1"/>
    <property type="molecule type" value="Genomic_DNA"/>
</dbReference>
<dbReference type="AlphaFoldDB" id="A0A418EGN3"/>
<feature type="domain" description="C2" evidence="8">
    <location>
        <begin position="540"/>
        <end position="661"/>
    </location>
</feature>
<dbReference type="SMART" id="SM00239">
    <property type="entry name" value="C2"/>
    <property type="match status" value="3"/>
</dbReference>
<dbReference type="InterPro" id="IPR037721">
    <property type="entry name" value="Ferlin"/>
</dbReference>
<feature type="signal peptide" evidence="7">
    <location>
        <begin position="1"/>
        <end position="25"/>
    </location>
</feature>
<evidence type="ECO:0000256" key="6">
    <source>
        <dbReference type="SAM" id="MobiDB-lite"/>
    </source>
</evidence>
<dbReference type="GO" id="GO:0007009">
    <property type="term" value="P:plasma membrane organization"/>
    <property type="evidence" value="ECO:0007669"/>
    <property type="project" value="TreeGrafter"/>
</dbReference>
<evidence type="ECO:0000256" key="7">
    <source>
        <dbReference type="SAM" id="SignalP"/>
    </source>
</evidence>
<accession>A0A418EGN3</accession>
<feature type="domain" description="C2" evidence="8">
    <location>
        <begin position="686"/>
        <end position="814"/>
    </location>
</feature>
<feature type="region of interest" description="Disordered" evidence="6">
    <location>
        <begin position="657"/>
        <end position="690"/>
    </location>
</feature>
<dbReference type="SUPFAM" id="SSF49562">
    <property type="entry name" value="C2 domain (Calcium/lipid-binding domain, CaLB)"/>
    <property type="match status" value="3"/>
</dbReference>
<dbReference type="CDD" id="cd00030">
    <property type="entry name" value="C2"/>
    <property type="match status" value="2"/>
</dbReference>
<dbReference type="Gene3D" id="2.60.40.150">
    <property type="entry name" value="C2 domain"/>
    <property type="match status" value="3"/>
</dbReference>
<feature type="compositionally biased region" description="Low complexity" evidence="6">
    <location>
        <begin position="664"/>
        <end position="679"/>
    </location>
</feature>
<name>A0A418EGN3_APHAT</name>
<proteinExistence type="predicted"/>
<dbReference type="PANTHER" id="PTHR12546">
    <property type="entry name" value="FER-1-LIKE"/>
    <property type="match status" value="1"/>
</dbReference>
<protein>
    <recommendedName>
        <fullName evidence="8">C2 domain-containing protein</fullName>
    </recommendedName>
</protein>
<dbReference type="GO" id="GO:0016020">
    <property type="term" value="C:membrane"/>
    <property type="evidence" value="ECO:0007669"/>
    <property type="project" value="UniProtKB-SubCell"/>
</dbReference>
<dbReference type="Gene3D" id="3.40.50.1820">
    <property type="entry name" value="alpha/beta hydrolase"/>
    <property type="match status" value="1"/>
</dbReference>
<keyword evidence="4" id="KW-1133">Transmembrane helix</keyword>
<evidence type="ECO:0000256" key="1">
    <source>
        <dbReference type="ARBA" id="ARBA00004167"/>
    </source>
</evidence>
<keyword evidence="2" id="KW-0812">Transmembrane</keyword>
<dbReference type="SUPFAM" id="SSF53474">
    <property type="entry name" value="alpha/beta-Hydrolases"/>
    <property type="match status" value="1"/>
</dbReference>
<comment type="caution">
    <text evidence="9">The sequence shown here is derived from an EMBL/GenBank/DDBJ whole genome shotgun (WGS) entry which is preliminary data.</text>
</comment>
<evidence type="ECO:0000256" key="5">
    <source>
        <dbReference type="ARBA" id="ARBA00023136"/>
    </source>
</evidence>
<dbReference type="PANTHER" id="PTHR12546:SF33">
    <property type="entry name" value="SPERM VESICLE FUSION PROTEIN FER-1"/>
    <property type="match status" value="1"/>
</dbReference>
<dbReference type="InterPro" id="IPR035892">
    <property type="entry name" value="C2_domain_sf"/>
</dbReference>
<feature type="chain" id="PRO_5019285420" description="C2 domain-containing protein" evidence="7">
    <location>
        <begin position="26"/>
        <end position="1030"/>
    </location>
</feature>
<evidence type="ECO:0000256" key="4">
    <source>
        <dbReference type="ARBA" id="ARBA00022989"/>
    </source>
</evidence>
<reference evidence="9 10" key="1">
    <citation type="submission" date="2018-08" db="EMBL/GenBank/DDBJ databases">
        <title>Aphanomyces genome sequencing and annotation.</title>
        <authorList>
            <person name="Minardi D."/>
            <person name="Oidtmann B."/>
            <person name="Van Der Giezen M."/>
            <person name="Studholme D.J."/>
        </authorList>
    </citation>
    <scope>NUCLEOTIDE SEQUENCE [LARGE SCALE GENOMIC DNA]</scope>
    <source>
        <strain evidence="9 10">Da</strain>
    </source>
</reference>
<keyword evidence="7" id="KW-0732">Signal</keyword>
<evidence type="ECO:0000313" key="10">
    <source>
        <dbReference type="Proteomes" id="UP000285430"/>
    </source>
</evidence>
<dbReference type="VEuPathDB" id="FungiDB:H257_19512"/>
<dbReference type="PROSITE" id="PS50004">
    <property type="entry name" value="C2"/>
    <property type="match status" value="3"/>
</dbReference>
<dbReference type="VEuPathDB" id="FungiDB:H257_15060"/>
<dbReference type="Pfam" id="PF00168">
    <property type="entry name" value="C2"/>
    <property type="match status" value="3"/>
</dbReference>
<dbReference type="InterPro" id="IPR029058">
    <property type="entry name" value="AB_hydrolase_fold"/>
</dbReference>
<dbReference type="Pfam" id="PF00561">
    <property type="entry name" value="Abhydrolase_1"/>
    <property type="match status" value="1"/>
</dbReference>
<evidence type="ECO:0000256" key="2">
    <source>
        <dbReference type="ARBA" id="ARBA00022692"/>
    </source>
</evidence>
<dbReference type="InterPro" id="IPR000073">
    <property type="entry name" value="AB_hydrolase_1"/>
</dbReference>
<evidence type="ECO:0000313" key="9">
    <source>
        <dbReference type="EMBL" id="RHZ12905.1"/>
    </source>
</evidence>
<sequence length="1030" mass="113547">MMCLMCLAALFVVNVFLAVTSSVVALANIPRNGWYGCPLNTFNLKPPSKDYNATAYSLFKEEKKRISRVFTQCAVFDMPFCHNDTSCTPAPGKTMPLFVKGMPASVEGSKKALMMLEGGPGVSSVSLEPFMEKLHRELSGEFHIFTVDHRGTGRSGRLDCPAAQALSLGSRYGNDIALEEVPHSKDLAVLIETEMADYDVYLYGLSYGTMVVERLMHFSPPQVKGYILDSICADHYEPEGTGNNQMFSNWDDDAKDVSQHFLDLCQKDTAVCGKLLGENATATLFKLYDRLDANASACSAIFYDTLEIKPSIRLRLFFFRLLGHYDRRKFIPTFAARLERCNAQDKDVMTAILSKNDPAEPSLDFDSMLLQDTIVYSEVWQVPTPSMEDMQQQFLASPMALNDPDKVGSYCLFTGSNSSECAPWVDMNVPPWTYTPDKYFNKSAAIPIGVSVLGLTGNLDPVTTSKHARRHFNNMKGDNKKLVEFPVAAHGVIGNTPLSDNHTDPHCGLLVVADFLLANGALDAMNLTCMDKVQPLNFDIPDALALELFDLDGGAMDGKMQTPAQGAKDYKSNYTYSHEVLDVRLTCGTETAKTKEVKKSLNPQWHEEFRFGEAVLLDVSTASLHFRVKDHNVLGPAEDLGEVTVALEPLLPSVGTTALPPLSHAPSSTSGESTSADSPEAAAVEGDGSAAPAASPLAPWTFNVLAVSVLEGKGLKALDGDGADSTSDPFVTLTLGDDTSAKPLKTKVIKKSLAPKWRQKFYFAINPATKYANTVVKLRCEDQDVFGTDFMGLVAIDVREWIQKFGGIKTDLWLSLGPNTNNPTRANLSEEEPSELGWGQLHVAIEPCTLDCSLDRLAQGETDSETPENAKESDEDIQKRQLEQKKMMEELQQVEFKHGDYQVQVRVIEVRDLVPQDANGSADPVVFVECLGETQHTAVKPNQLSCIFDHLMFFNFKDLDKDTVEGASIQVTVQDADGPFSHDKIGTFRIDVPYVYYQKNHEMYRQWVALVKSAGDSEQGVQGYLLYDII</sequence>
<feature type="domain" description="C2" evidence="8">
    <location>
        <begin position="881"/>
        <end position="1008"/>
    </location>
</feature>
<comment type="subcellular location">
    <subcellularLocation>
        <location evidence="1">Membrane</location>
        <topology evidence="1">Single-pass membrane protein</topology>
    </subcellularLocation>
</comment>
<gene>
    <name evidence="9" type="ORF">DYB37_010079</name>
</gene>
<dbReference type="InterPro" id="IPR000008">
    <property type="entry name" value="C2_dom"/>
</dbReference>
<keyword evidence="3" id="KW-0677">Repeat</keyword>
<keyword evidence="5" id="KW-0472">Membrane</keyword>
<evidence type="ECO:0000256" key="3">
    <source>
        <dbReference type="ARBA" id="ARBA00022737"/>
    </source>
</evidence>
<dbReference type="Proteomes" id="UP000285430">
    <property type="component" value="Unassembled WGS sequence"/>
</dbReference>
<organism evidence="9 10">
    <name type="scientific">Aphanomyces astaci</name>
    <name type="common">Crayfish plague agent</name>
    <dbReference type="NCBI Taxonomy" id="112090"/>
    <lineage>
        <taxon>Eukaryota</taxon>
        <taxon>Sar</taxon>
        <taxon>Stramenopiles</taxon>
        <taxon>Oomycota</taxon>
        <taxon>Saprolegniomycetes</taxon>
        <taxon>Saprolegniales</taxon>
        <taxon>Verrucalvaceae</taxon>
        <taxon>Aphanomyces</taxon>
    </lineage>
</organism>